<keyword evidence="2" id="KW-1185">Reference proteome</keyword>
<accession>A0A0C2W3Z2</accession>
<sequence>MHKKSTNEPVVNSMTNRSSASLVKVLLHWWQCRYTRVSGKQQNHHKVAEADSFVKADDVKYCDRRLLVCLRRRWRRTAL</sequence>
<dbReference type="AlphaFoldDB" id="A0A0C2W3Z2"/>
<protein>
    <submittedName>
        <fullName evidence="1">Uncharacterized protein</fullName>
    </submittedName>
</protein>
<evidence type="ECO:0000313" key="1">
    <source>
        <dbReference type="EMBL" id="KIL55832.1"/>
    </source>
</evidence>
<proteinExistence type="predicted"/>
<name>A0A0C2W3Z2_AMAMK</name>
<reference evidence="1 2" key="1">
    <citation type="submission" date="2014-04" db="EMBL/GenBank/DDBJ databases">
        <title>Evolutionary Origins and Diversification of the Mycorrhizal Mutualists.</title>
        <authorList>
            <consortium name="DOE Joint Genome Institute"/>
            <consortium name="Mycorrhizal Genomics Consortium"/>
            <person name="Kohler A."/>
            <person name="Kuo A."/>
            <person name="Nagy L.G."/>
            <person name="Floudas D."/>
            <person name="Copeland A."/>
            <person name="Barry K.W."/>
            <person name="Cichocki N."/>
            <person name="Veneault-Fourrey C."/>
            <person name="LaButti K."/>
            <person name="Lindquist E.A."/>
            <person name="Lipzen A."/>
            <person name="Lundell T."/>
            <person name="Morin E."/>
            <person name="Murat C."/>
            <person name="Riley R."/>
            <person name="Ohm R."/>
            <person name="Sun H."/>
            <person name="Tunlid A."/>
            <person name="Henrissat B."/>
            <person name="Grigoriev I.V."/>
            <person name="Hibbett D.S."/>
            <person name="Martin F."/>
        </authorList>
    </citation>
    <scope>NUCLEOTIDE SEQUENCE [LARGE SCALE GENOMIC DNA]</scope>
    <source>
        <strain evidence="1 2">Koide BX008</strain>
    </source>
</reference>
<gene>
    <name evidence="1" type="ORF">M378DRAFT_561700</name>
</gene>
<dbReference type="EMBL" id="KN818469">
    <property type="protein sequence ID" value="KIL55832.1"/>
    <property type="molecule type" value="Genomic_DNA"/>
</dbReference>
<dbReference type="InParanoid" id="A0A0C2W3Z2"/>
<dbReference type="Proteomes" id="UP000054549">
    <property type="component" value="Unassembled WGS sequence"/>
</dbReference>
<evidence type="ECO:0000313" key="2">
    <source>
        <dbReference type="Proteomes" id="UP000054549"/>
    </source>
</evidence>
<dbReference type="HOGENOM" id="CLU_2605528_0_0_1"/>
<organism evidence="1 2">
    <name type="scientific">Amanita muscaria (strain Koide BX008)</name>
    <dbReference type="NCBI Taxonomy" id="946122"/>
    <lineage>
        <taxon>Eukaryota</taxon>
        <taxon>Fungi</taxon>
        <taxon>Dikarya</taxon>
        <taxon>Basidiomycota</taxon>
        <taxon>Agaricomycotina</taxon>
        <taxon>Agaricomycetes</taxon>
        <taxon>Agaricomycetidae</taxon>
        <taxon>Agaricales</taxon>
        <taxon>Pluteineae</taxon>
        <taxon>Amanitaceae</taxon>
        <taxon>Amanita</taxon>
    </lineage>
</organism>